<keyword evidence="2" id="KW-0408">Iron</keyword>
<evidence type="ECO:0000259" key="5">
    <source>
        <dbReference type="Pfam" id="PF05726"/>
    </source>
</evidence>
<feature type="domain" description="Pirin C-terminal" evidence="5">
    <location>
        <begin position="183"/>
        <end position="284"/>
    </location>
</feature>
<dbReference type="CDD" id="cd02909">
    <property type="entry name" value="cupin_pirin_N"/>
    <property type="match status" value="1"/>
</dbReference>
<feature type="binding site" evidence="2">
    <location>
        <position position="107"/>
    </location>
    <ligand>
        <name>Fe cation</name>
        <dbReference type="ChEBI" id="CHEBI:24875"/>
    </ligand>
</feature>
<dbReference type="KEGG" id="rti:DC20_06530"/>
<evidence type="ECO:0000256" key="1">
    <source>
        <dbReference type="ARBA" id="ARBA00008416"/>
    </source>
</evidence>
<evidence type="ECO:0000256" key="2">
    <source>
        <dbReference type="PIRSR" id="PIRSR006232-1"/>
    </source>
</evidence>
<dbReference type="InterPro" id="IPR011051">
    <property type="entry name" value="RmlC_Cupin_sf"/>
</dbReference>
<evidence type="ECO:0000259" key="4">
    <source>
        <dbReference type="Pfam" id="PF02678"/>
    </source>
</evidence>
<proteinExistence type="inferred from homology"/>
<dbReference type="RefSeq" id="WP_062543093.1">
    <property type="nucleotide sequence ID" value="NZ_CP012643.1"/>
</dbReference>
<organism evidence="6 7">
    <name type="scientific">Rufibacter tibetensis</name>
    <dbReference type="NCBI Taxonomy" id="512763"/>
    <lineage>
        <taxon>Bacteria</taxon>
        <taxon>Pseudomonadati</taxon>
        <taxon>Bacteroidota</taxon>
        <taxon>Cytophagia</taxon>
        <taxon>Cytophagales</taxon>
        <taxon>Hymenobacteraceae</taxon>
        <taxon>Rufibacter</taxon>
    </lineage>
</organism>
<dbReference type="Proteomes" id="UP000061382">
    <property type="component" value="Chromosome"/>
</dbReference>
<dbReference type="STRING" id="512763.DC20_06530"/>
<protein>
    <submittedName>
        <fullName evidence="6">Pirin-like protein</fullName>
    </submittedName>
</protein>
<dbReference type="PIRSF" id="PIRSF006232">
    <property type="entry name" value="Pirin"/>
    <property type="match status" value="1"/>
</dbReference>
<dbReference type="PATRIC" id="fig|512763.3.peg.1443"/>
<dbReference type="Pfam" id="PF02678">
    <property type="entry name" value="Pirin"/>
    <property type="match status" value="1"/>
</dbReference>
<feature type="domain" description="Pirin N-terminal" evidence="4">
    <location>
        <begin position="23"/>
        <end position="127"/>
    </location>
</feature>
<dbReference type="InterPro" id="IPR008778">
    <property type="entry name" value="Pirin_C_dom"/>
</dbReference>
<gene>
    <name evidence="6" type="ORF">DC20_06530</name>
</gene>
<feature type="binding site" evidence="2">
    <location>
        <position position="63"/>
    </location>
    <ligand>
        <name>Fe cation</name>
        <dbReference type="ChEBI" id="CHEBI:24875"/>
    </ligand>
</feature>
<comment type="cofactor">
    <cofactor evidence="2">
        <name>Fe cation</name>
        <dbReference type="ChEBI" id="CHEBI:24875"/>
    </cofactor>
    <text evidence="2">Binds 1 Fe cation per subunit.</text>
</comment>
<name>A0A0P0C1F1_9BACT</name>
<dbReference type="InterPro" id="IPR003829">
    <property type="entry name" value="Pirin_N_dom"/>
</dbReference>
<dbReference type="EMBL" id="CP012643">
    <property type="protein sequence ID" value="ALI98686.1"/>
    <property type="molecule type" value="Genomic_DNA"/>
</dbReference>
<accession>A0A0P0C1F1</accession>
<dbReference type="Pfam" id="PF05726">
    <property type="entry name" value="Pirin_C"/>
    <property type="match status" value="1"/>
</dbReference>
<keyword evidence="2" id="KW-0479">Metal-binding</keyword>
<feature type="binding site" evidence="2">
    <location>
        <position position="61"/>
    </location>
    <ligand>
        <name>Fe cation</name>
        <dbReference type="ChEBI" id="CHEBI:24875"/>
    </ligand>
</feature>
<dbReference type="OrthoDB" id="321327at2"/>
<sequence>MKKEVSFSTRGQRADIGDLTIYRVVPNRYAQAVGPFVFLDHIAPKVHAADAPRMKTGTGAHPHRGIATLTYLLQGEDEHFDSAGHHAKVTSGGIQWMKAGNGVIHDENLNPDPEDDSRTTHGLQFWVNLPSKNKAEAPEYLAIQAENVPQKTLDQNRGWVKVVAGRYEELTSQIPSYSEQFIYHLHLEAGQTFALDTTPGLEYAAFLLESNSVLNDTPYHAGEFLEFDRHEGTIELTNPSADAIDIIFFGGERYQEPIVAEGPFVMNSKAEIAEAYRDFFKGKYGQIVYPN</sequence>
<keyword evidence="7" id="KW-1185">Reference proteome</keyword>
<comment type="similarity">
    <text evidence="1 3">Belongs to the pirin family.</text>
</comment>
<dbReference type="PANTHER" id="PTHR13903:SF8">
    <property type="entry name" value="PIRIN"/>
    <property type="match status" value="1"/>
</dbReference>
<dbReference type="InterPro" id="IPR014710">
    <property type="entry name" value="RmlC-like_jellyroll"/>
</dbReference>
<evidence type="ECO:0000313" key="6">
    <source>
        <dbReference type="EMBL" id="ALI98686.1"/>
    </source>
</evidence>
<dbReference type="SUPFAM" id="SSF51182">
    <property type="entry name" value="RmlC-like cupins"/>
    <property type="match status" value="1"/>
</dbReference>
<dbReference type="InterPro" id="IPR012093">
    <property type="entry name" value="Pirin"/>
</dbReference>
<dbReference type="Gene3D" id="2.60.120.10">
    <property type="entry name" value="Jelly Rolls"/>
    <property type="match status" value="2"/>
</dbReference>
<dbReference type="GO" id="GO:0046872">
    <property type="term" value="F:metal ion binding"/>
    <property type="evidence" value="ECO:0007669"/>
    <property type="project" value="UniProtKB-KW"/>
</dbReference>
<dbReference type="AlphaFoldDB" id="A0A0P0C1F1"/>
<reference evidence="6 7" key="1">
    <citation type="submission" date="2015-08" db="EMBL/GenBank/DDBJ databases">
        <title>Complete genome sequence of Rufibacter tibetensis strain 1351t, a radiation-resistant bacterium from tibet plateau.</title>
        <authorList>
            <person name="Dai J."/>
        </authorList>
    </citation>
    <scope>NUCLEOTIDE SEQUENCE [LARGE SCALE GENOMIC DNA]</scope>
    <source>
        <strain evidence="6 7">1351</strain>
    </source>
</reference>
<evidence type="ECO:0000313" key="7">
    <source>
        <dbReference type="Proteomes" id="UP000061382"/>
    </source>
</evidence>
<dbReference type="PANTHER" id="PTHR13903">
    <property type="entry name" value="PIRIN-RELATED"/>
    <property type="match status" value="1"/>
</dbReference>
<feature type="binding site" evidence="2">
    <location>
        <position position="105"/>
    </location>
    <ligand>
        <name>Fe cation</name>
        <dbReference type="ChEBI" id="CHEBI:24875"/>
    </ligand>
</feature>
<evidence type="ECO:0000256" key="3">
    <source>
        <dbReference type="RuleBase" id="RU003457"/>
    </source>
</evidence>